<comment type="subcellular location">
    <subcellularLocation>
        <location evidence="1">Cell inner membrane</location>
        <topology evidence="1">Multi-pass membrane protein</topology>
    </subcellularLocation>
    <subcellularLocation>
        <location evidence="12">Cell membrane</location>
        <topology evidence="12">Multi-pass membrane protein</topology>
    </subcellularLocation>
</comment>
<evidence type="ECO:0000256" key="6">
    <source>
        <dbReference type="ARBA" id="ARBA00022856"/>
    </source>
</evidence>
<dbReference type="InterPro" id="IPR050366">
    <property type="entry name" value="BP-dependent_transpt_permease"/>
</dbReference>
<feature type="transmembrane region" description="Helical" evidence="12">
    <location>
        <begin position="34"/>
        <end position="55"/>
    </location>
</feature>
<dbReference type="PANTHER" id="PTHR43386">
    <property type="entry name" value="OLIGOPEPTIDE TRANSPORT SYSTEM PERMEASE PROTEIN APPC"/>
    <property type="match status" value="1"/>
</dbReference>
<evidence type="ECO:0000256" key="3">
    <source>
        <dbReference type="ARBA" id="ARBA00022475"/>
    </source>
</evidence>
<evidence type="ECO:0000256" key="12">
    <source>
        <dbReference type="RuleBase" id="RU363032"/>
    </source>
</evidence>
<dbReference type="EMBL" id="JAATJS010000002">
    <property type="protein sequence ID" value="NIX76497.1"/>
    <property type="molecule type" value="Genomic_DNA"/>
</dbReference>
<proteinExistence type="inferred from homology"/>
<evidence type="ECO:0000259" key="13">
    <source>
        <dbReference type="PROSITE" id="PS50928"/>
    </source>
</evidence>
<evidence type="ECO:0000313" key="14">
    <source>
        <dbReference type="EMBL" id="NIX76497.1"/>
    </source>
</evidence>
<evidence type="ECO:0000256" key="8">
    <source>
        <dbReference type="ARBA" id="ARBA00022989"/>
    </source>
</evidence>
<feature type="transmembrane region" description="Helical" evidence="12">
    <location>
        <begin position="179"/>
        <end position="200"/>
    </location>
</feature>
<evidence type="ECO:0000256" key="4">
    <source>
        <dbReference type="ARBA" id="ARBA00022519"/>
    </source>
</evidence>
<evidence type="ECO:0000256" key="5">
    <source>
        <dbReference type="ARBA" id="ARBA00022692"/>
    </source>
</evidence>
<dbReference type="InterPro" id="IPR000515">
    <property type="entry name" value="MetI-like"/>
</dbReference>
<keyword evidence="5 12" id="KW-0812">Transmembrane</keyword>
<dbReference type="InterPro" id="IPR025966">
    <property type="entry name" value="OppC_N"/>
</dbReference>
<keyword evidence="2 12" id="KW-0813">Transport</keyword>
<comment type="caution">
    <text evidence="14">The sequence shown here is derived from an EMBL/GenBank/DDBJ whole genome shotgun (WGS) entry which is preliminary data.</text>
</comment>
<dbReference type="Proteomes" id="UP000707352">
    <property type="component" value="Unassembled WGS sequence"/>
</dbReference>
<evidence type="ECO:0000256" key="10">
    <source>
        <dbReference type="ARBA" id="ARBA00024202"/>
    </source>
</evidence>
<accession>A0ABX0VF48</accession>
<feature type="transmembrane region" description="Helical" evidence="12">
    <location>
        <begin position="343"/>
        <end position="366"/>
    </location>
</feature>
<evidence type="ECO:0000256" key="9">
    <source>
        <dbReference type="ARBA" id="ARBA00023136"/>
    </source>
</evidence>
<keyword evidence="8 12" id="KW-1133">Transmembrane helix</keyword>
<reference evidence="14 15" key="1">
    <citation type="submission" date="2020-03" db="EMBL/GenBank/DDBJ databases">
        <title>The genome sequence of Microvirga sp. c23x22.</title>
        <authorList>
            <person name="Zhang X."/>
        </authorList>
    </citation>
    <scope>NUCLEOTIDE SEQUENCE [LARGE SCALE GENOMIC DNA]</scope>
    <source>
        <strain evidence="15">c23x22</strain>
    </source>
</reference>
<dbReference type="InterPro" id="IPR035906">
    <property type="entry name" value="MetI-like_sf"/>
</dbReference>
<gene>
    <name evidence="14" type="ORF">HB375_07685</name>
</gene>
<comment type="similarity">
    <text evidence="10">Belongs to the binding-protein-dependent transport system permease family. OppBC subfamily.</text>
</comment>
<dbReference type="PANTHER" id="PTHR43386:SF2">
    <property type="entry name" value="OLIGOPEPTIDE TRANSPORT SYSTEM PERMEASE PROTEIN OPPC"/>
    <property type="match status" value="1"/>
</dbReference>
<evidence type="ECO:0000313" key="15">
    <source>
        <dbReference type="Proteomes" id="UP000707352"/>
    </source>
</evidence>
<keyword evidence="7" id="KW-0653">Protein transport</keyword>
<keyword evidence="9 12" id="KW-0472">Membrane</keyword>
<keyword evidence="4" id="KW-0997">Cell inner membrane</keyword>
<dbReference type="SUPFAM" id="SSF161098">
    <property type="entry name" value="MetI-like"/>
    <property type="match status" value="1"/>
</dbReference>
<feature type="transmembrane region" description="Helical" evidence="12">
    <location>
        <begin position="220"/>
        <end position="250"/>
    </location>
</feature>
<keyword evidence="15" id="KW-1185">Reference proteome</keyword>
<evidence type="ECO:0000256" key="2">
    <source>
        <dbReference type="ARBA" id="ARBA00022448"/>
    </source>
</evidence>
<dbReference type="Gene3D" id="1.10.3720.10">
    <property type="entry name" value="MetI-like"/>
    <property type="match status" value="1"/>
</dbReference>
<evidence type="ECO:0000256" key="11">
    <source>
        <dbReference type="ARBA" id="ARBA00072251"/>
    </source>
</evidence>
<sequence>MAEGAVLPAETLKDPVVGRSLWVEARGRLVRNKAAFGSIILLGLIAFACIFGPFVTGHPFDKVYPDYVKVPASLSSYPKPDQIEPNIERIGARVRAKAENITIKGDDVQMTLVGQRPIDERLLAYFERSDLFGAAKVLERADEGKRIVVEVPLKRKYFFFGTDTNGRDLLTRTMKAGQVSLAIGLLATFVAIVIGVAYGATSGYLGGRADLVMMRAVDVLYSLPFIFFVIMLVVFFGRNFVLMFIAVGAVEWLDMARIVRGQTLSIKRQEYVQAAEALGVETKGIIRRHVIPNTLGPVVVYMTLLVPKVILLESFLSFLGLGVQEPNTSLGVLISEGAKNIQGATWMLIYPSVTLVAILFCLNFIGDGLRDALDPKDR</sequence>
<dbReference type="PROSITE" id="PS50928">
    <property type="entry name" value="ABC_TM1"/>
    <property type="match status" value="1"/>
</dbReference>
<keyword evidence="6" id="KW-0571">Peptide transport</keyword>
<dbReference type="RefSeq" id="WP_167672371.1">
    <property type="nucleotide sequence ID" value="NZ_JAATJS010000002.1"/>
</dbReference>
<keyword evidence="3" id="KW-1003">Cell membrane</keyword>
<feature type="domain" description="ABC transmembrane type-1" evidence="13">
    <location>
        <begin position="177"/>
        <end position="366"/>
    </location>
</feature>
<name>A0ABX0VF48_9HYPH</name>
<organism evidence="14 15">
    <name type="scientific">Microvirga terricola</name>
    <dbReference type="NCBI Taxonomy" id="2719797"/>
    <lineage>
        <taxon>Bacteria</taxon>
        <taxon>Pseudomonadati</taxon>
        <taxon>Pseudomonadota</taxon>
        <taxon>Alphaproteobacteria</taxon>
        <taxon>Hyphomicrobiales</taxon>
        <taxon>Methylobacteriaceae</taxon>
        <taxon>Microvirga</taxon>
    </lineage>
</organism>
<feature type="transmembrane region" description="Helical" evidence="12">
    <location>
        <begin position="298"/>
        <end position="323"/>
    </location>
</feature>
<dbReference type="Pfam" id="PF12911">
    <property type="entry name" value="OppC_N"/>
    <property type="match status" value="1"/>
</dbReference>
<evidence type="ECO:0000256" key="1">
    <source>
        <dbReference type="ARBA" id="ARBA00004429"/>
    </source>
</evidence>
<protein>
    <recommendedName>
        <fullName evidence="11">Oligopeptide transport system permease protein OppC</fullName>
    </recommendedName>
</protein>
<dbReference type="Pfam" id="PF00528">
    <property type="entry name" value="BPD_transp_1"/>
    <property type="match status" value="1"/>
</dbReference>
<dbReference type="CDD" id="cd06261">
    <property type="entry name" value="TM_PBP2"/>
    <property type="match status" value="1"/>
</dbReference>
<evidence type="ECO:0000256" key="7">
    <source>
        <dbReference type="ARBA" id="ARBA00022927"/>
    </source>
</evidence>